<feature type="domain" description="YCII-related" evidence="2">
    <location>
        <begin position="4"/>
        <end position="86"/>
    </location>
</feature>
<keyword evidence="4" id="KW-1185">Reference proteome</keyword>
<name>A0A561R968_9HYPH</name>
<dbReference type="AlphaFoldDB" id="A0A561R968"/>
<dbReference type="InterPro" id="IPR011008">
    <property type="entry name" value="Dimeric_a/b-barrel"/>
</dbReference>
<dbReference type="Proteomes" id="UP000320653">
    <property type="component" value="Unassembled WGS sequence"/>
</dbReference>
<proteinExistence type="inferred from homology"/>
<sequence length="94" mass="10443">MLAIRITTNDPEKAHLRPDFIEAHKSHLRSGAINIVMSGPLKTDGNEPGGAVIVAEVEDLSAFARFSAEDPFVREGIYQDVRIVEWAVTIDNRR</sequence>
<evidence type="ECO:0000256" key="1">
    <source>
        <dbReference type="ARBA" id="ARBA00007689"/>
    </source>
</evidence>
<dbReference type="SUPFAM" id="SSF54909">
    <property type="entry name" value="Dimeric alpha+beta barrel"/>
    <property type="match status" value="1"/>
</dbReference>
<dbReference type="RefSeq" id="WP_145633169.1">
    <property type="nucleotide sequence ID" value="NZ_VIWP01000001.1"/>
</dbReference>
<dbReference type="Pfam" id="PF03795">
    <property type="entry name" value="YCII"/>
    <property type="match status" value="1"/>
</dbReference>
<dbReference type="InterPro" id="IPR005545">
    <property type="entry name" value="YCII"/>
</dbReference>
<evidence type="ECO:0000313" key="3">
    <source>
        <dbReference type="EMBL" id="TWF59149.1"/>
    </source>
</evidence>
<dbReference type="EMBL" id="VIWP01000001">
    <property type="protein sequence ID" value="TWF59149.1"/>
    <property type="molecule type" value="Genomic_DNA"/>
</dbReference>
<comment type="caution">
    <text evidence="3">The sequence shown here is derived from an EMBL/GenBank/DDBJ whole genome shotgun (WGS) entry which is preliminary data.</text>
</comment>
<gene>
    <name evidence="3" type="ORF">FHW37_101955</name>
</gene>
<organism evidence="3 4">
    <name type="scientific">Neorhizobium alkalisoli</name>
    <dbReference type="NCBI Taxonomy" id="528178"/>
    <lineage>
        <taxon>Bacteria</taxon>
        <taxon>Pseudomonadati</taxon>
        <taxon>Pseudomonadota</taxon>
        <taxon>Alphaproteobacteria</taxon>
        <taxon>Hyphomicrobiales</taxon>
        <taxon>Rhizobiaceae</taxon>
        <taxon>Rhizobium/Agrobacterium group</taxon>
        <taxon>Neorhizobium</taxon>
    </lineage>
</organism>
<comment type="similarity">
    <text evidence="1">Belongs to the YciI family.</text>
</comment>
<accession>A0A561R968</accession>
<protein>
    <submittedName>
        <fullName evidence="3">Uncharacterized protein YciI</fullName>
    </submittedName>
</protein>
<reference evidence="3 4" key="1">
    <citation type="submission" date="2019-06" db="EMBL/GenBank/DDBJ databases">
        <title>Sorghum-associated microbial communities from plants grown in Nebraska, USA.</title>
        <authorList>
            <person name="Schachtman D."/>
        </authorList>
    </citation>
    <scope>NUCLEOTIDE SEQUENCE [LARGE SCALE GENOMIC DNA]</scope>
    <source>
        <strain evidence="3 4">1225</strain>
    </source>
</reference>
<dbReference type="OrthoDB" id="8392718at2"/>
<dbReference type="Gene3D" id="3.30.70.1060">
    <property type="entry name" value="Dimeric alpha+beta barrel"/>
    <property type="match status" value="1"/>
</dbReference>
<evidence type="ECO:0000313" key="4">
    <source>
        <dbReference type="Proteomes" id="UP000320653"/>
    </source>
</evidence>
<evidence type="ECO:0000259" key="2">
    <source>
        <dbReference type="Pfam" id="PF03795"/>
    </source>
</evidence>